<dbReference type="PROSITE" id="PS01186">
    <property type="entry name" value="EGF_2"/>
    <property type="match status" value="5"/>
</dbReference>
<dbReference type="Ensembl" id="ENSORLT00020023102.1">
    <property type="protein sequence ID" value="ENSORLP00020015155.1"/>
    <property type="gene ID" value="ENSORLG00020016156.1"/>
</dbReference>
<reference evidence="14 15" key="2">
    <citation type="submission" date="2017-04" db="EMBL/GenBank/DDBJ databases">
        <title>CpG methylation of centromeres and impact of large insertions on vertebrate speciation.</title>
        <authorList>
            <person name="Ichikawa K."/>
            <person name="Yoshimura J."/>
            <person name="Morishita S."/>
        </authorList>
    </citation>
    <scope>NUCLEOTIDE SEQUENCE</scope>
    <source>
        <strain evidence="14 15">HNI</strain>
    </source>
</reference>
<accession>A0A3P9L385</accession>
<evidence type="ECO:0000256" key="7">
    <source>
        <dbReference type="ARBA" id="ARBA00023136"/>
    </source>
</evidence>
<dbReference type="GO" id="GO:0005509">
    <property type="term" value="F:calcium ion binding"/>
    <property type="evidence" value="ECO:0007669"/>
    <property type="project" value="InterPro"/>
</dbReference>
<evidence type="ECO:0000259" key="13">
    <source>
        <dbReference type="PROSITE" id="PS50026"/>
    </source>
</evidence>
<feature type="signal peptide" evidence="12">
    <location>
        <begin position="1"/>
        <end position="26"/>
    </location>
</feature>
<protein>
    <submittedName>
        <fullName evidence="14">Delta-like 2 homolog (Drosophila)</fullName>
    </submittedName>
</protein>
<evidence type="ECO:0000313" key="15">
    <source>
        <dbReference type="Proteomes" id="UP000265180"/>
    </source>
</evidence>
<dbReference type="Proteomes" id="UP000265180">
    <property type="component" value="Chromosome 15"/>
</dbReference>
<feature type="transmembrane region" description="Helical" evidence="11">
    <location>
        <begin position="296"/>
        <end position="319"/>
    </location>
</feature>
<dbReference type="PROSITE" id="PS00022">
    <property type="entry name" value="EGF_1"/>
    <property type="match status" value="6"/>
</dbReference>
<evidence type="ECO:0000256" key="3">
    <source>
        <dbReference type="ARBA" id="ARBA00022692"/>
    </source>
</evidence>
<feature type="disulfide bond" evidence="10">
    <location>
        <begin position="162"/>
        <end position="171"/>
    </location>
</feature>
<keyword evidence="5" id="KW-0677">Repeat</keyword>
<dbReference type="GO" id="GO:0016020">
    <property type="term" value="C:membrane"/>
    <property type="evidence" value="ECO:0007669"/>
    <property type="project" value="UniProtKB-SubCell"/>
</dbReference>
<dbReference type="InterPro" id="IPR051022">
    <property type="entry name" value="Notch_Cell-Fate_Det"/>
</dbReference>
<dbReference type="FunFam" id="2.10.25.10:FF:000118">
    <property type="entry name" value="protein delta homolog 2"/>
    <property type="match status" value="2"/>
</dbReference>
<evidence type="ECO:0000256" key="6">
    <source>
        <dbReference type="ARBA" id="ARBA00022989"/>
    </source>
</evidence>
<feature type="chain" id="PRO_5044597490" evidence="12">
    <location>
        <begin position="27"/>
        <end position="372"/>
    </location>
</feature>
<dbReference type="PRINTS" id="PR00010">
    <property type="entry name" value="EGFBLOOD"/>
</dbReference>
<reference evidence="14" key="3">
    <citation type="submission" date="2025-05" db="UniProtKB">
        <authorList>
            <consortium name="Ensembl"/>
        </authorList>
    </citation>
    <scope>IDENTIFICATION</scope>
    <source>
        <strain evidence="14">HNI</strain>
    </source>
</reference>
<dbReference type="Ensembl" id="ENSORLT00020023082.1">
    <property type="protein sequence ID" value="ENSORLP00020015142.1"/>
    <property type="gene ID" value="ENSORLG00020016156.1"/>
</dbReference>
<proteinExistence type="predicted"/>
<evidence type="ECO:0000256" key="4">
    <source>
        <dbReference type="ARBA" id="ARBA00022729"/>
    </source>
</evidence>
<feature type="domain" description="EGF-like" evidence="13">
    <location>
        <begin position="131"/>
        <end position="172"/>
    </location>
</feature>
<comment type="caution">
    <text evidence="10">Lacks conserved residue(s) required for the propagation of feature annotation.</text>
</comment>
<dbReference type="PANTHER" id="PTHR24049">
    <property type="entry name" value="CRUMBS FAMILY MEMBER"/>
    <property type="match status" value="1"/>
</dbReference>
<feature type="domain" description="EGF-like" evidence="13">
    <location>
        <begin position="174"/>
        <end position="210"/>
    </location>
</feature>
<feature type="disulfide bond" evidence="10">
    <location>
        <begin position="238"/>
        <end position="247"/>
    </location>
</feature>
<evidence type="ECO:0000256" key="2">
    <source>
        <dbReference type="ARBA" id="ARBA00022536"/>
    </source>
</evidence>
<dbReference type="FunFam" id="2.10.25.10:FF:000334">
    <property type="entry name" value="protein delta homolog 2 isoform X1"/>
    <property type="match status" value="1"/>
</dbReference>
<dbReference type="InterPro" id="IPR002049">
    <property type="entry name" value="LE_dom"/>
</dbReference>
<evidence type="ECO:0000256" key="11">
    <source>
        <dbReference type="SAM" id="Phobius"/>
    </source>
</evidence>
<dbReference type="SMART" id="SM00181">
    <property type="entry name" value="EGF"/>
    <property type="match status" value="6"/>
</dbReference>
<keyword evidence="7 11" id="KW-0472">Membrane</keyword>
<dbReference type="FunFam" id="2.10.25.10:FF:000018">
    <property type="entry name" value="Delta-like 1"/>
    <property type="match status" value="1"/>
</dbReference>
<reference key="1">
    <citation type="journal article" date="2007" name="Nature">
        <title>The medaka draft genome and insights into vertebrate genome evolution.</title>
        <authorList>
            <person name="Kasahara M."/>
            <person name="Naruse K."/>
            <person name="Sasaki S."/>
            <person name="Nakatani Y."/>
            <person name="Qu W."/>
            <person name="Ahsan B."/>
            <person name="Yamada T."/>
            <person name="Nagayasu Y."/>
            <person name="Doi K."/>
            <person name="Kasai Y."/>
            <person name="Jindo T."/>
            <person name="Kobayashi D."/>
            <person name="Shimada A."/>
            <person name="Toyoda A."/>
            <person name="Kuroki Y."/>
            <person name="Fujiyama A."/>
            <person name="Sasaki T."/>
            <person name="Shimizu A."/>
            <person name="Asakawa S."/>
            <person name="Shimizu N."/>
            <person name="Hashimoto S."/>
            <person name="Yang J."/>
            <person name="Lee Y."/>
            <person name="Matsushima K."/>
            <person name="Sugano S."/>
            <person name="Sakaizumi M."/>
            <person name="Narita T."/>
            <person name="Ohishi K."/>
            <person name="Haga S."/>
            <person name="Ohta F."/>
            <person name="Nomoto H."/>
            <person name="Nogata K."/>
            <person name="Morishita T."/>
            <person name="Endo T."/>
            <person name="Shin-I T."/>
            <person name="Takeda H."/>
            <person name="Morishita S."/>
            <person name="Kohara Y."/>
        </authorList>
    </citation>
    <scope>NUCLEOTIDE SEQUENCE [LARGE SCALE GENOMIC DNA]</scope>
    <source>
        <strain>Hd-rR</strain>
    </source>
</reference>
<dbReference type="SMART" id="SM00179">
    <property type="entry name" value="EGF_CA"/>
    <property type="match status" value="4"/>
</dbReference>
<evidence type="ECO:0000256" key="5">
    <source>
        <dbReference type="ARBA" id="ARBA00022737"/>
    </source>
</evidence>
<evidence type="ECO:0000256" key="8">
    <source>
        <dbReference type="ARBA" id="ARBA00023157"/>
    </source>
</evidence>
<feature type="domain" description="EGF-like" evidence="13">
    <location>
        <begin position="212"/>
        <end position="248"/>
    </location>
</feature>
<evidence type="ECO:0000256" key="12">
    <source>
        <dbReference type="SAM" id="SignalP"/>
    </source>
</evidence>
<keyword evidence="8 10" id="KW-1015">Disulfide bond</keyword>
<keyword evidence="3 11" id="KW-0812">Transmembrane</keyword>
<dbReference type="Gene3D" id="2.10.25.10">
    <property type="entry name" value="Laminin"/>
    <property type="match status" value="5"/>
</dbReference>
<comment type="subcellular location">
    <subcellularLocation>
        <location evidence="1">Membrane</location>
        <topology evidence="1">Single-pass type I membrane protein</topology>
    </subcellularLocation>
</comment>
<keyword evidence="9" id="KW-0325">Glycoprotein</keyword>
<feature type="disulfide bond" evidence="10">
    <location>
        <begin position="200"/>
        <end position="209"/>
    </location>
</feature>
<dbReference type="PROSITE" id="PS01187">
    <property type="entry name" value="EGF_CA"/>
    <property type="match status" value="1"/>
</dbReference>
<dbReference type="SUPFAM" id="SSF57196">
    <property type="entry name" value="EGF/Laminin"/>
    <property type="match status" value="4"/>
</dbReference>
<name>A0A3P9L385_ORYLA</name>
<dbReference type="Pfam" id="PF00008">
    <property type="entry name" value="EGF"/>
    <property type="match status" value="3"/>
</dbReference>
<dbReference type="Pfam" id="PF21700">
    <property type="entry name" value="EGF_DL_JAG"/>
    <property type="match status" value="1"/>
</dbReference>
<feature type="domain" description="EGF-like" evidence="13">
    <location>
        <begin position="91"/>
        <end position="129"/>
    </location>
</feature>
<evidence type="ECO:0000256" key="10">
    <source>
        <dbReference type="PROSITE-ProRule" id="PRU00076"/>
    </source>
</evidence>
<dbReference type="CDD" id="cd00054">
    <property type="entry name" value="EGF_CA"/>
    <property type="match status" value="3"/>
</dbReference>
<dbReference type="PANTHER" id="PTHR24049:SF38">
    <property type="entry name" value="DELTA-LIKE PROTEIN"/>
    <property type="match status" value="1"/>
</dbReference>
<dbReference type="InterPro" id="IPR018097">
    <property type="entry name" value="EGF_Ca-bd_CS"/>
</dbReference>
<dbReference type="PROSITE" id="PS50026">
    <property type="entry name" value="EGF_3"/>
    <property type="match status" value="4"/>
</dbReference>
<keyword evidence="4 12" id="KW-0732">Signal</keyword>
<dbReference type="AlphaFoldDB" id="A0A3P9L385"/>
<evidence type="ECO:0000256" key="9">
    <source>
        <dbReference type="ARBA" id="ARBA00023180"/>
    </source>
</evidence>
<feature type="disulfide bond" evidence="10">
    <location>
        <begin position="119"/>
        <end position="128"/>
    </location>
</feature>
<dbReference type="InterPro" id="IPR000152">
    <property type="entry name" value="EGF-type_Asp/Asn_hydroxyl_site"/>
</dbReference>
<evidence type="ECO:0000313" key="14">
    <source>
        <dbReference type="Ensembl" id="ENSORLP00020015155.1"/>
    </source>
</evidence>
<evidence type="ECO:0000256" key="1">
    <source>
        <dbReference type="ARBA" id="ARBA00004479"/>
    </source>
</evidence>
<dbReference type="InterPro" id="IPR000742">
    <property type="entry name" value="EGF"/>
</dbReference>
<dbReference type="InterPro" id="IPR001881">
    <property type="entry name" value="EGF-like_Ca-bd_dom"/>
</dbReference>
<dbReference type="Pfam" id="PF00053">
    <property type="entry name" value="EGF_laminin"/>
    <property type="match status" value="1"/>
</dbReference>
<dbReference type="PROSITE" id="PS00010">
    <property type="entry name" value="ASX_HYDROXYL"/>
    <property type="match status" value="2"/>
</dbReference>
<dbReference type="FunFam" id="2.10.25.10:FF:000143">
    <property type="entry name" value="Protein crumbs 1"/>
    <property type="match status" value="1"/>
</dbReference>
<sequence>MAPVRAEGVLLLLSCWFVLHIQSSTGQGSDCSCNMTNSRCDESGICRCDPGWEGEHCDRCMLMPGCVHGSCQQPWQCTCEPGWGGRFCDKDLSVCSNQQPCQNGATCAMKDSGDFTCLCPQGYHGHLCQRKSGPCHQIRSPCKNGGLCEDADGFAAELTCRCLAGFTGSFCETDIDDCLLKPCANDAICLDGINRFSCICPSGFTGRFCTVNLDDCASQPCLNGGRCLDLAGGFRCICQLGYMGNTCEMSLSSPNWTTGGEKGKGKRSSNITQHGNRLMKVTVSDRGGASLSDIQLIVVVVLGGVTLVAVALTSGLVLWGRCQNCSYTAGWSPPCSQGAERSRRRGQSETQQCQISFLNSVEPQKKLNLEAV</sequence>
<organism evidence="14 15">
    <name type="scientific">Oryzias latipes</name>
    <name type="common">Japanese rice fish</name>
    <name type="synonym">Japanese killifish</name>
    <dbReference type="NCBI Taxonomy" id="8090"/>
    <lineage>
        <taxon>Eukaryota</taxon>
        <taxon>Metazoa</taxon>
        <taxon>Chordata</taxon>
        <taxon>Craniata</taxon>
        <taxon>Vertebrata</taxon>
        <taxon>Euteleostomi</taxon>
        <taxon>Actinopterygii</taxon>
        <taxon>Neopterygii</taxon>
        <taxon>Teleostei</taxon>
        <taxon>Neoteleostei</taxon>
        <taxon>Acanthomorphata</taxon>
        <taxon>Ovalentaria</taxon>
        <taxon>Atherinomorphae</taxon>
        <taxon>Beloniformes</taxon>
        <taxon>Adrianichthyidae</taxon>
        <taxon>Oryziinae</taxon>
        <taxon>Oryzias</taxon>
    </lineage>
</organism>
<keyword evidence="2 10" id="KW-0245">EGF-like domain</keyword>
<keyword evidence="6 11" id="KW-1133">Transmembrane helix</keyword>